<dbReference type="RefSeq" id="WP_228881932.1">
    <property type="nucleotide sequence ID" value="NZ_CAJQYX010000001.1"/>
</dbReference>
<organism evidence="1 2">
    <name type="scientific">Paraburkholderia saeva</name>
    <dbReference type="NCBI Taxonomy" id="2777537"/>
    <lineage>
        <taxon>Bacteria</taxon>
        <taxon>Pseudomonadati</taxon>
        <taxon>Pseudomonadota</taxon>
        <taxon>Betaproteobacteria</taxon>
        <taxon>Burkholderiales</taxon>
        <taxon>Burkholderiaceae</taxon>
        <taxon>Paraburkholderia</taxon>
    </lineage>
</organism>
<gene>
    <name evidence="1" type="ORF">LMG31841_04570</name>
</gene>
<accession>A0A9N8X4W9</accession>
<comment type="caution">
    <text evidence="1">The sequence shown here is derived from an EMBL/GenBank/DDBJ whole genome shotgun (WGS) entry which is preliminary data.</text>
</comment>
<proteinExistence type="predicted"/>
<reference evidence="1" key="1">
    <citation type="submission" date="2021-04" db="EMBL/GenBank/DDBJ databases">
        <authorList>
            <person name="Vanwijnsberghe S."/>
        </authorList>
    </citation>
    <scope>NUCLEOTIDE SEQUENCE</scope>
    <source>
        <strain evidence="1">LMG 31841</strain>
    </source>
</reference>
<protein>
    <recommendedName>
        <fullName evidence="3">Pilus assembly protein</fullName>
    </recommendedName>
</protein>
<dbReference type="Proteomes" id="UP000789704">
    <property type="component" value="Unassembled WGS sequence"/>
</dbReference>
<evidence type="ECO:0000313" key="1">
    <source>
        <dbReference type="EMBL" id="CAG4916383.1"/>
    </source>
</evidence>
<dbReference type="EMBL" id="CAJQZC010000010">
    <property type="protein sequence ID" value="CAG4916383.1"/>
    <property type="molecule type" value="Genomic_DNA"/>
</dbReference>
<name>A0A9N8X4W9_9BURK</name>
<dbReference type="AlphaFoldDB" id="A0A9N8X4W9"/>
<sequence>MNTIQASIRLALCVGACATLGGCLSSTPAWDEHFGESVSQIRTMQILNPMASANDDPVAGIDGRAAIAAQTNYVKSFTAPTPPTNVFTIGVGTGSSN</sequence>
<evidence type="ECO:0008006" key="3">
    <source>
        <dbReference type="Google" id="ProtNLM"/>
    </source>
</evidence>
<evidence type="ECO:0000313" key="2">
    <source>
        <dbReference type="Proteomes" id="UP000789704"/>
    </source>
</evidence>
<keyword evidence="2" id="KW-1185">Reference proteome</keyword>